<evidence type="ECO:0000256" key="3">
    <source>
        <dbReference type="ARBA" id="ARBA00012759"/>
    </source>
</evidence>
<dbReference type="GO" id="GO:0004843">
    <property type="term" value="F:cysteine-type deubiquitinase activity"/>
    <property type="evidence" value="ECO:0007669"/>
    <property type="project" value="UniProtKB-EC"/>
</dbReference>
<feature type="compositionally biased region" description="Basic and acidic residues" evidence="6">
    <location>
        <begin position="1227"/>
        <end position="1252"/>
    </location>
</feature>
<feature type="compositionally biased region" description="Low complexity" evidence="6">
    <location>
        <begin position="776"/>
        <end position="791"/>
    </location>
</feature>
<feature type="domain" description="USP" evidence="8">
    <location>
        <begin position="347"/>
        <end position="745"/>
    </location>
</feature>
<evidence type="ECO:0000256" key="5">
    <source>
        <dbReference type="ARBA" id="ARBA00022801"/>
    </source>
</evidence>
<comment type="similarity">
    <text evidence="2">Belongs to the peptidase C19 family.</text>
</comment>
<feature type="compositionally biased region" description="Low complexity" evidence="6">
    <location>
        <begin position="1108"/>
        <end position="1121"/>
    </location>
</feature>
<dbReference type="SUPFAM" id="SSF54001">
    <property type="entry name" value="Cysteine proteinases"/>
    <property type="match status" value="1"/>
</dbReference>
<dbReference type="GO" id="GO:0030151">
    <property type="term" value="F:molybdenum ion binding"/>
    <property type="evidence" value="ECO:0007669"/>
    <property type="project" value="InterPro"/>
</dbReference>
<feature type="compositionally biased region" description="Polar residues" evidence="6">
    <location>
        <begin position="814"/>
        <end position="826"/>
    </location>
</feature>
<evidence type="ECO:0000313" key="10">
    <source>
        <dbReference type="EMBL" id="KAF4612205.1"/>
    </source>
</evidence>
<feature type="compositionally biased region" description="Low complexity" evidence="6">
    <location>
        <begin position="899"/>
        <end position="916"/>
    </location>
</feature>
<feature type="compositionally biased region" description="Low complexity" evidence="6">
    <location>
        <begin position="971"/>
        <end position="982"/>
    </location>
</feature>
<evidence type="ECO:0000259" key="9">
    <source>
        <dbReference type="PROSITE" id="PS51340"/>
    </source>
</evidence>
<comment type="catalytic activity">
    <reaction evidence="1">
        <text>Thiol-dependent hydrolysis of ester, thioester, amide, peptide and isopeptide bonds formed by the C-terminal Gly of ubiquitin (a 76-residue protein attached to proteins as an intracellular targeting signal).</text>
        <dbReference type="EC" id="3.4.19.12"/>
    </reaction>
</comment>
<dbReference type="Pfam" id="PF03473">
    <property type="entry name" value="MOSC"/>
    <property type="match status" value="1"/>
</dbReference>
<proteinExistence type="inferred from homology"/>
<feature type="compositionally biased region" description="Basic and acidic residues" evidence="6">
    <location>
        <begin position="945"/>
        <end position="957"/>
    </location>
</feature>
<feature type="compositionally biased region" description="Basic and acidic residues" evidence="6">
    <location>
        <begin position="1091"/>
        <end position="1107"/>
    </location>
</feature>
<feature type="compositionally biased region" description="Polar residues" evidence="6">
    <location>
        <begin position="1179"/>
        <end position="1198"/>
    </location>
</feature>
<dbReference type="GO" id="GO:0005829">
    <property type="term" value="C:cytosol"/>
    <property type="evidence" value="ECO:0007669"/>
    <property type="project" value="TreeGrafter"/>
</dbReference>
<evidence type="ECO:0000256" key="1">
    <source>
        <dbReference type="ARBA" id="ARBA00000707"/>
    </source>
</evidence>
<feature type="region of interest" description="Disordered" evidence="6">
    <location>
        <begin position="50"/>
        <end position="69"/>
    </location>
</feature>
<dbReference type="GO" id="GO:0016579">
    <property type="term" value="P:protein deubiquitination"/>
    <property type="evidence" value="ECO:0007669"/>
    <property type="project" value="InterPro"/>
</dbReference>
<dbReference type="GO" id="GO:0005634">
    <property type="term" value="C:nucleus"/>
    <property type="evidence" value="ECO:0007669"/>
    <property type="project" value="TreeGrafter"/>
</dbReference>
<dbReference type="PROSITE" id="PS00972">
    <property type="entry name" value="USP_1"/>
    <property type="match status" value="1"/>
</dbReference>
<dbReference type="InterPro" id="IPR038765">
    <property type="entry name" value="Papain-like_cys_pep_sf"/>
</dbReference>
<dbReference type="PANTHER" id="PTHR24006">
    <property type="entry name" value="UBIQUITIN CARBOXYL-TERMINAL HYDROLASE"/>
    <property type="match status" value="1"/>
</dbReference>
<dbReference type="PROSITE" id="PS00973">
    <property type="entry name" value="USP_2"/>
    <property type="match status" value="1"/>
</dbReference>
<dbReference type="InterPro" id="IPR050164">
    <property type="entry name" value="Peptidase_C19"/>
</dbReference>
<dbReference type="InterPro" id="IPR005303">
    <property type="entry name" value="MOCOS_middle"/>
</dbReference>
<dbReference type="GO" id="GO:0006508">
    <property type="term" value="P:proteolysis"/>
    <property type="evidence" value="ECO:0007669"/>
    <property type="project" value="UniProtKB-KW"/>
</dbReference>
<keyword evidence="7" id="KW-0812">Transmembrane</keyword>
<comment type="caution">
    <text evidence="10">The sequence shown here is derived from an EMBL/GenBank/DDBJ whole genome shotgun (WGS) entry which is preliminary data.</text>
</comment>
<sequence length="1252" mass="135193">MTSTPAFKFVQYLTRIFELNAVYGWTIVAITASIIIALLNLQRKGATTKDYGKQAPTQRMPEAPSARTVPPPGQVIVSKILVHPIKSCRGISVQSANYTPEGIENDRLWCIIDAENVRVLTAREVPKLVLITSFIEPNGNLRVTFPAEADCEEFEIPLKPTEANLKTWTILPKITLWPTHPPVDGYICESTVGPTDAPSKTLSKFIGKPVHLVYKGPEPRPIDPTASFPDLNATAKYQDMYPILVLSEESTAAVDEHLRGYVGKSNNFGKPHSHAPSMFRPNIVFSGGGPFAEDDWEEIAIGSADAPGITLVSKCTRCLQQLDRAAKAATATTVALPLPSSADAKKFGLENFGNTCYANSVLQALYFCTPFRDLLLQDVAGTTGTSAHDGSPAAPLTPKSGAPLVPVRRKPERKSSTYGSGNDTAASTTLQTSPHPIPPNPATLFSALQSLFLNISTNPGEKGTIAPRAFIDKLKEINDIFRSTMHQDAHEFLNYLLNRIVEEIEEEKKQAQNGVNGDELSNSVATLASKAPPTVLTTTSSNSGTHPADATLVHKLFEGVLTSETRCLTCETVSSRDESFLDLSIDIEQNSSVTACLRQFSASEMLCQKNKFFCDACCDLQEAEKRMKIKKLPNVLALHLKRFKYQEDVAKYIKLAYRVAFPFELRLFNTVDDIDDADRLYNLFAIVVHIGNGPHHGHYISIIKTAGTWLVFDDDNVYPIPESDISKYFGDSSSGSAYVLYYQAADIDLVSLGLRPAEAAIPTNDFLNPTLPTPGSPSLSSQSQPALPPGLHITSIDKDLDNSSLPIPVEYPHPTQTTSENPTLPTASILPLHPLDASPQLTTQTANPPTTPALGNKFLNSLRRPPSVSAPRGGTIANVNGSPAHANDGQRSFADKSPRPSTSTPSFSAPIDSSTLNPPPLPPLPSNILSASINAQPPSVPQVAEPEKVEKEKEKRGWFGKRKSLKAVPKTTPDLTLTRDTPSSPVPRANESPNTSWFRPSSSHSAPRPRRLPSENGIPMSYDNNGLQRLNGFEQSDLPGSTSSSPSASSLLNNPPIHAGMSVTRPSTSSTTSGAHLEFPPARKSSLAATDHARVAGEADSGEEIRVPRPASAPSSARSAANYANLPPPPTPPKHHTSHRTQPSNGGFSVGEYDAYSKGKSRSTEPDLNSPIPGRIPRSGTQLSVPPSSMVNSVGANLSTGSNSSTSSNIKRATRKLSLTAPMLGFGKRDKDRDREKERLRDREKDRTPPSG</sequence>
<dbReference type="SUPFAM" id="SSF141673">
    <property type="entry name" value="MOSC N-terminal domain-like"/>
    <property type="match status" value="1"/>
</dbReference>
<feature type="transmembrane region" description="Helical" evidence="7">
    <location>
        <begin position="21"/>
        <end position="41"/>
    </location>
</feature>
<dbReference type="PROSITE" id="PS51340">
    <property type="entry name" value="MOSC"/>
    <property type="match status" value="1"/>
</dbReference>
<feature type="compositionally biased region" description="Low complexity" evidence="6">
    <location>
        <begin position="839"/>
        <end position="854"/>
    </location>
</feature>
<feature type="compositionally biased region" description="Low complexity" evidence="6">
    <location>
        <begin position="1036"/>
        <end position="1056"/>
    </location>
</feature>
<dbReference type="InterPro" id="IPR028889">
    <property type="entry name" value="USP"/>
</dbReference>
<dbReference type="EMBL" id="JAACJL010000057">
    <property type="protein sequence ID" value="KAF4612205.1"/>
    <property type="molecule type" value="Genomic_DNA"/>
</dbReference>
<dbReference type="AlphaFoldDB" id="A0A8H4QK47"/>
<evidence type="ECO:0000313" key="11">
    <source>
        <dbReference type="Proteomes" id="UP000521872"/>
    </source>
</evidence>
<feature type="compositionally biased region" description="Low complexity" evidence="6">
    <location>
        <begin position="1199"/>
        <end position="1209"/>
    </location>
</feature>
<organism evidence="10 11">
    <name type="scientific">Agrocybe pediades</name>
    <dbReference type="NCBI Taxonomy" id="84607"/>
    <lineage>
        <taxon>Eukaryota</taxon>
        <taxon>Fungi</taxon>
        <taxon>Dikarya</taxon>
        <taxon>Basidiomycota</taxon>
        <taxon>Agaricomycotina</taxon>
        <taxon>Agaricomycetes</taxon>
        <taxon>Agaricomycetidae</taxon>
        <taxon>Agaricales</taxon>
        <taxon>Agaricineae</taxon>
        <taxon>Strophariaceae</taxon>
        <taxon>Agrocybe</taxon>
    </lineage>
</organism>
<keyword evidence="4" id="KW-0645">Protease</keyword>
<feature type="region of interest" description="Disordered" evidence="6">
    <location>
        <begin position="383"/>
        <end position="441"/>
    </location>
</feature>
<name>A0A8H4QK47_9AGAR</name>
<dbReference type="InterPro" id="IPR001394">
    <property type="entry name" value="Peptidase_C19_UCH"/>
</dbReference>
<keyword evidence="11" id="KW-1185">Reference proteome</keyword>
<dbReference type="Proteomes" id="UP000521872">
    <property type="component" value="Unassembled WGS sequence"/>
</dbReference>
<dbReference type="Pfam" id="PF00443">
    <property type="entry name" value="UCH"/>
    <property type="match status" value="1"/>
</dbReference>
<dbReference type="PANTHER" id="PTHR24006:SF733">
    <property type="entry name" value="RE52890P"/>
    <property type="match status" value="1"/>
</dbReference>
<dbReference type="InterPro" id="IPR018200">
    <property type="entry name" value="USP_CS"/>
</dbReference>
<keyword evidence="7" id="KW-1133">Transmembrane helix</keyword>
<dbReference type="EC" id="3.4.19.12" evidence="3"/>
<dbReference type="Pfam" id="PF03476">
    <property type="entry name" value="MOSC_N"/>
    <property type="match status" value="1"/>
</dbReference>
<gene>
    <name evidence="10" type="ORF">D9613_004109</name>
</gene>
<feature type="region of interest" description="Disordered" evidence="6">
    <location>
        <begin position="763"/>
        <end position="1252"/>
    </location>
</feature>
<dbReference type="CDD" id="cd02663">
    <property type="entry name" value="Peptidase_C19G"/>
    <property type="match status" value="1"/>
</dbReference>
<dbReference type="GO" id="GO:0030170">
    <property type="term" value="F:pyridoxal phosphate binding"/>
    <property type="evidence" value="ECO:0007669"/>
    <property type="project" value="InterPro"/>
</dbReference>
<feature type="domain" description="MOSC" evidence="9">
    <location>
        <begin position="200"/>
        <end position="318"/>
    </location>
</feature>
<dbReference type="InterPro" id="IPR005302">
    <property type="entry name" value="MoCF_Sase_C"/>
</dbReference>
<reference evidence="10 11" key="1">
    <citation type="submission" date="2019-12" db="EMBL/GenBank/DDBJ databases">
        <authorList>
            <person name="Floudas D."/>
            <person name="Bentzer J."/>
            <person name="Ahren D."/>
            <person name="Johansson T."/>
            <person name="Persson P."/>
            <person name="Tunlid A."/>
        </authorList>
    </citation>
    <scope>NUCLEOTIDE SEQUENCE [LARGE SCALE GENOMIC DNA]</scope>
    <source>
        <strain evidence="10 11">CBS 102.39</strain>
    </source>
</reference>
<evidence type="ECO:0000256" key="2">
    <source>
        <dbReference type="ARBA" id="ARBA00009085"/>
    </source>
</evidence>
<keyword evidence="7" id="KW-0472">Membrane</keyword>
<dbReference type="PROSITE" id="PS50235">
    <property type="entry name" value="USP_3"/>
    <property type="match status" value="1"/>
</dbReference>
<keyword evidence="5" id="KW-0378">Hydrolase</keyword>
<protein>
    <recommendedName>
        <fullName evidence="3">ubiquitinyl hydrolase 1</fullName>
        <ecNumber evidence="3">3.4.19.12</ecNumber>
    </recommendedName>
</protein>
<feature type="compositionally biased region" description="Polar residues" evidence="6">
    <location>
        <begin position="416"/>
        <end position="434"/>
    </location>
</feature>
<evidence type="ECO:0000256" key="6">
    <source>
        <dbReference type="SAM" id="MobiDB-lite"/>
    </source>
</evidence>
<accession>A0A8H4QK47</accession>
<evidence type="ECO:0000259" key="8">
    <source>
        <dbReference type="PROSITE" id="PS50235"/>
    </source>
</evidence>
<evidence type="ECO:0000256" key="7">
    <source>
        <dbReference type="SAM" id="Phobius"/>
    </source>
</evidence>
<dbReference type="Gene3D" id="3.90.70.10">
    <property type="entry name" value="Cysteine proteinases"/>
    <property type="match status" value="1"/>
</dbReference>
<evidence type="ECO:0000256" key="4">
    <source>
        <dbReference type="ARBA" id="ARBA00022670"/>
    </source>
</evidence>